<keyword evidence="2" id="KW-1185">Reference proteome</keyword>
<dbReference type="AlphaFoldDB" id="A0A5C3P6G7"/>
<protein>
    <submittedName>
        <fullName evidence="1">Uncharacterized protein</fullName>
    </submittedName>
</protein>
<gene>
    <name evidence="1" type="ORF">K466DRAFT_339854</name>
</gene>
<accession>A0A5C3P6G7</accession>
<proteinExistence type="predicted"/>
<dbReference type="EMBL" id="ML211609">
    <property type="protein sequence ID" value="TFK81393.1"/>
    <property type="molecule type" value="Genomic_DNA"/>
</dbReference>
<organism evidence="1 2">
    <name type="scientific">Polyporus arcularius HHB13444</name>
    <dbReference type="NCBI Taxonomy" id="1314778"/>
    <lineage>
        <taxon>Eukaryota</taxon>
        <taxon>Fungi</taxon>
        <taxon>Dikarya</taxon>
        <taxon>Basidiomycota</taxon>
        <taxon>Agaricomycotina</taxon>
        <taxon>Agaricomycetes</taxon>
        <taxon>Polyporales</taxon>
        <taxon>Polyporaceae</taxon>
        <taxon>Polyporus</taxon>
    </lineage>
</organism>
<evidence type="ECO:0000313" key="1">
    <source>
        <dbReference type="EMBL" id="TFK81393.1"/>
    </source>
</evidence>
<reference evidence="1 2" key="1">
    <citation type="journal article" date="2019" name="Nat. Ecol. Evol.">
        <title>Megaphylogeny resolves global patterns of mushroom evolution.</title>
        <authorList>
            <person name="Varga T."/>
            <person name="Krizsan K."/>
            <person name="Foldi C."/>
            <person name="Dima B."/>
            <person name="Sanchez-Garcia M."/>
            <person name="Sanchez-Ramirez S."/>
            <person name="Szollosi G.J."/>
            <person name="Szarkandi J.G."/>
            <person name="Papp V."/>
            <person name="Albert L."/>
            <person name="Andreopoulos W."/>
            <person name="Angelini C."/>
            <person name="Antonin V."/>
            <person name="Barry K.W."/>
            <person name="Bougher N.L."/>
            <person name="Buchanan P."/>
            <person name="Buyck B."/>
            <person name="Bense V."/>
            <person name="Catcheside P."/>
            <person name="Chovatia M."/>
            <person name="Cooper J."/>
            <person name="Damon W."/>
            <person name="Desjardin D."/>
            <person name="Finy P."/>
            <person name="Geml J."/>
            <person name="Haridas S."/>
            <person name="Hughes K."/>
            <person name="Justo A."/>
            <person name="Karasinski D."/>
            <person name="Kautmanova I."/>
            <person name="Kiss B."/>
            <person name="Kocsube S."/>
            <person name="Kotiranta H."/>
            <person name="LaButti K.M."/>
            <person name="Lechner B.E."/>
            <person name="Liimatainen K."/>
            <person name="Lipzen A."/>
            <person name="Lukacs Z."/>
            <person name="Mihaltcheva S."/>
            <person name="Morgado L.N."/>
            <person name="Niskanen T."/>
            <person name="Noordeloos M.E."/>
            <person name="Ohm R.A."/>
            <person name="Ortiz-Santana B."/>
            <person name="Ovrebo C."/>
            <person name="Racz N."/>
            <person name="Riley R."/>
            <person name="Savchenko A."/>
            <person name="Shiryaev A."/>
            <person name="Soop K."/>
            <person name="Spirin V."/>
            <person name="Szebenyi C."/>
            <person name="Tomsovsky M."/>
            <person name="Tulloss R.E."/>
            <person name="Uehling J."/>
            <person name="Grigoriev I.V."/>
            <person name="Vagvolgyi C."/>
            <person name="Papp T."/>
            <person name="Martin F.M."/>
            <person name="Miettinen O."/>
            <person name="Hibbett D.S."/>
            <person name="Nagy L.G."/>
        </authorList>
    </citation>
    <scope>NUCLEOTIDE SEQUENCE [LARGE SCALE GENOMIC DNA]</scope>
    <source>
        <strain evidence="1 2">HHB13444</strain>
    </source>
</reference>
<dbReference type="Proteomes" id="UP000308197">
    <property type="component" value="Unassembled WGS sequence"/>
</dbReference>
<name>A0A5C3P6G7_9APHY</name>
<dbReference type="InParanoid" id="A0A5C3P6G7"/>
<evidence type="ECO:0000313" key="2">
    <source>
        <dbReference type="Proteomes" id="UP000308197"/>
    </source>
</evidence>
<sequence>MHPRIDSIVYWTNSQLICTEMTDTSSIFTGHLLLAVDLPTMGRQWGLDRGRRCHSRATTTQAEQRYKQETGPLKNVPLPMRTIFVKTARNYQSTASWHLKVTTVSDELRRRGSCGPGGLTDMTAIRQICILLSSSSEPHPKFDARLHFRKYSVPELDPWFFDLSDAMVITRFERCTTRP</sequence>